<feature type="transmembrane region" description="Helical" evidence="8">
    <location>
        <begin position="139"/>
        <end position="165"/>
    </location>
</feature>
<evidence type="ECO:0000256" key="2">
    <source>
        <dbReference type="ARBA" id="ARBA00009773"/>
    </source>
</evidence>
<evidence type="ECO:0000256" key="7">
    <source>
        <dbReference type="ARBA" id="ARBA00023136"/>
    </source>
</evidence>
<keyword evidence="3" id="KW-0813">Transport</keyword>
<evidence type="ECO:0000256" key="4">
    <source>
        <dbReference type="ARBA" id="ARBA00022475"/>
    </source>
</evidence>
<protein>
    <submittedName>
        <fullName evidence="9">AI-2E family transporter</fullName>
    </submittedName>
</protein>
<feature type="transmembrane region" description="Helical" evidence="8">
    <location>
        <begin position="69"/>
        <end position="90"/>
    </location>
</feature>
<dbReference type="PANTHER" id="PTHR21716">
    <property type="entry name" value="TRANSMEMBRANE PROTEIN"/>
    <property type="match status" value="1"/>
</dbReference>
<evidence type="ECO:0000256" key="5">
    <source>
        <dbReference type="ARBA" id="ARBA00022692"/>
    </source>
</evidence>
<reference evidence="9" key="1">
    <citation type="journal article" date="2020" name="mSystems">
        <title>Genome- and Community-Level Interaction Insights into Carbon Utilization and Element Cycling Functions of Hydrothermarchaeota in Hydrothermal Sediment.</title>
        <authorList>
            <person name="Zhou Z."/>
            <person name="Liu Y."/>
            <person name="Xu W."/>
            <person name="Pan J."/>
            <person name="Luo Z.H."/>
            <person name="Li M."/>
        </authorList>
    </citation>
    <scope>NUCLEOTIDE SEQUENCE [LARGE SCALE GENOMIC DNA]</scope>
    <source>
        <strain evidence="9">HyVt-365</strain>
    </source>
</reference>
<name>A0A7C1SP73_UNCKA</name>
<comment type="subcellular location">
    <subcellularLocation>
        <location evidence="1">Cell membrane</location>
        <topology evidence="1">Multi-pass membrane protein</topology>
    </subcellularLocation>
</comment>
<evidence type="ECO:0000256" key="6">
    <source>
        <dbReference type="ARBA" id="ARBA00022989"/>
    </source>
</evidence>
<proteinExistence type="inferred from homology"/>
<keyword evidence="6 8" id="KW-1133">Transmembrane helix</keyword>
<sequence>MAKQRFNAMERHYEITPKTVLFTFALLVFVWILFQIRLVAIALFIALIMSLTLDPLVEKLKSWKIPRPFGVFLVFFVFLVAVGGLLAYGFTPLVNQTGRFLINLPNFLGPVLDRLAPLPFAEGLQQQLVSQATVLSANILTIAGSIVSNAVFLIALLVLTFYFMLDWENLRDRFVSMLNRKSQIRAKKIISSMELQLGGWLRGQLLLMVVVGVLTYLGLFALGVEYALPLAVIAGLFEVIPSLGPIIGSIPALVVGFGTSPLLGIWILVLYVIIQQLENNILVPKVMSKSAGFSPLGALIVLFVGGQLFGVLGILLAIPTAIVLSILARNVLNWNIDHRFK</sequence>
<evidence type="ECO:0000256" key="1">
    <source>
        <dbReference type="ARBA" id="ARBA00004651"/>
    </source>
</evidence>
<keyword evidence="4" id="KW-1003">Cell membrane</keyword>
<evidence type="ECO:0000313" key="9">
    <source>
        <dbReference type="EMBL" id="HEB13832.1"/>
    </source>
</evidence>
<dbReference type="AlphaFoldDB" id="A0A7C1SP73"/>
<feature type="transmembrane region" description="Helical" evidence="8">
    <location>
        <begin position="226"/>
        <end position="247"/>
    </location>
</feature>
<feature type="transmembrane region" description="Helical" evidence="8">
    <location>
        <begin position="286"/>
        <end position="305"/>
    </location>
</feature>
<dbReference type="GO" id="GO:0005886">
    <property type="term" value="C:plasma membrane"/>
    <property type="evidence" value="ECO:0007669"/>
    <property type="project" value="UniProtKB-SubCell"/>
</dbReference>
<dbReference type="EMBL" id="DRHH01000009">
    <property type="protein sequence ID" value="HEB13832.1"/>
    <property type="molecule type" value="Genomic_DNA"/>
</dbReference>
<evidence type="ECO:0000256" key="3">
    <source>
        <dbReference type="ARBA" id="ARBA00022448"/>
    </source>
</evidence>
<dbReference type="PANTHER" id="PTHR21716:SF53">
    <property type="entry name" value="PERMEASE PERM-RELATED"/>
    <property type="match status" value="1"/>
</dbReference>
<organism evidence="9">
    <name type="scientific">candidate division WWE3 bacterium</name>
    <dbReference type="NCBI Taxonomy" id="2053526"/>
    <lineage>
        <taxon>Bacteria</taxon>
        <taxon>Katanobacteria</taxon>
    </lineage>
</organism>
<feature type="transmembrane region" description="Helical" evidence="8">
    <location>
        <begin position="200"/>
        <end position="219"/>
    </location>
</feature>
<feature type="transmembrane region" description="Helical" evidence="8">
    <location>
        <begin position="311"/>
        <end position="332"/>
    </location>
</feature>
<dbReference type="InterPro" id="IPR002549">
    <property type="entry name" value="AI-2E-like"/>
</dbReference>
<evidence type="ECO:0000256" key="8">
    <source>
        <dbReference type="SAM" id="Phobius"/>
    </source>
</evidence>
<dbReference type="Pfam" id="PF01594">
    <property type="entry name" value="AI-2E_transport"/>
    <property type="match status" value="1"/>
</dbReference>
<dbReference type="GO" id="GO:0055085">
    <property type="term" value="P:transmembrane transport"/>
    <property type="evidence" value="ECO:0007669"/>
    <property type="project" value="TreeGrafter"/>
</dbReference>
<comment type="similarity">
    <text evidence="2">Belongs to the autoinducer-2 exporter (AI-2E) (TC 2.A.86) family.</text>
</comment>
<dbReference type="Proteomes" id="UP000885744">
    <property type="component" value="Unassembled WGS sequence"/>
</dbReference>
<feature type="transmembrane region" description="Helical" evidence="8">
    <location>
        <begin position="253"/>
        <end position="274"/>
    </location>
</feature>
<gene>
    <name evidence="9" type="ORF">ENI09_00265</name>
</gene>
<feature type="transmembrane region" description="Helical" evidence="8">
    <location>
        <begin position="21"/>
        <end position="49"/>
    </location>
</feature>
<accession>A0A7C1SP73</accession>
<comment type="caution">
    <text evidence="9">The sequence shown here is derived from an EMBL/GenBank/DDBJ whole genome shotgun (WGS) entry which is preliminary data.</text>
</comment>
<keyword evidence="7 8" id="KW-0472">Membrane</keyword>
<keyword evidence="5 8" id="KW-0812">Transmembrane</keyword>